<evidence type="ECO:0000313" key="1">
    <source>
        <dbReference type="EMBL" id="NMR77645.1"/>
    </source>
</evidence>
<dbReference type="Proteomes" id="UP000565155">
    <property type="component" value="Unassembled WGS sequence"/>
</dbReference>
<reference evidence="1 2" key="1">
    <citation type="submission" date="2020-04" db="EMBL/GenBank/DDBJ databases">
        <title>Whole-genome sequencing of Vibrio spp. from China reveals different genetic environments of blaCTX-M-14 among diverse lineages.</title>
        <authorList>
            <person name="Zheng Z."/>
            <person name="Ye L."/>
            <person name="Chen S."/>
        </authorList>
    </citation>
    <scope>NUCLEOTIDE SEQUENCE [LARGE SCALE GENOMIC DNA]</scope>
    <source>
        <strain evidence="1 2">Vb1636</strain>
    </source>
</reference>
<sequence length="145" mass="15697">KERQEAMDARASKEGYHAQIGNINQQSAKIGELVADDFVRNIRPNAKLIHPKDLATSGSKPGDFDMVYLSDDPEEIIIVEAKGGSSPLGSRKIGNEAYQQGTSKYAAEIVKLMSEQKAGTTEIDASDGVSKVNVKEFDISLEELG</sequence>
<gene>
    <name evidence="1" type="ORF">HKB35_29125</name>
</gene>
<dbReference type="RefSeq" id="WP_169629892.1">
    <property type="nucleotide sequence ID" value="NZ_JABCMA010000939.1"/>
</dbReference>
<protein>
    <submittedName>
        <fullName evidence="1">Uncharacterized protein</fullName>
    </submittedName>
</protein>
<proteinExistence type="predicted"/>
<evidence type="ECO:0000313" key="2">
    <source>
        <dbReference type="Proteomes" id="UP000565155"/>
    </source>
</evidence>
<comment type="caution">
    <text evidence="1">The sequence shown here is derived from an EMBL/GenBank/DDBJ whole genome shotgun (WGS) entry which is preliminary data.</text>
</comment>
<dbReference type="EMBL" id="JABCMA010000939">
    <property type="protein sequence ID" value="NMR77645.1"/>
    <property type="molecule type" value="Genomic_DNA"/>
</dbReference>
<feature type="non-terminal residue" evidence="1">
    <location>
        <position position="1"/>
    </location>
</feature>
<dbReference type="CDD" id="cd20739">
    <property type="entry name" value="PoNe_DUF637"/>
    <property type="match status" value="1"/>
</dbReference>
<organism evidence="1 2">
    <name type="scientific">Vibrio alginolyticus</name>
    <dbReference type="NCBI Taxonomy" id="663"/>
    <lineage>
        <taxon>Bacteria</taxon>
        <taxon>Pseudomonadati</taxon>
        <taxon>Pseudomonadota</taxon>
        <taxon>Gammaproteobacteria</taxon>
        <taxon>Vibrionales</taxon>
        <taxon>Vibrionaceae</taxon>
        <taxon>Vibrio</taxon>
    </lineage>
</organism>
<accession>A0A7Y0N3H0</accession>
<name>A0A7Y0N3H0_VIBAL</name>
<dbReference type="AlphaFoldDB" id="A0A7Y0N3H0"/>
<dbReference type="InterPro" id="IPR049762">
    <property type="entry name" value="PoNe_dom"/>
</dbReference>